<proteinExistence type="predicted"/>
<evidence type="ECO:0000313" key="2">
    <source>
        <dbReference type="Proteomes" id="UP000001542"/>
    </source>
</evidence>
<dbReference type="InterPro" id="IPR026906">
    <property type="entry name" value="LRR_5"/>
</dbReference>
<dbReference type="AlphaFoldDB" id="A2DXU3"/>
<dbReference type="PANTHER" id="PTHR45661">
    <property type="entry name" value="SURFACE ANTIGEN"/>
    <property type="match status" value="1"/>
</dbReference>
<dbReference type="InParanoid" id="A2DXU3"/>
<keyword evidence="2" id="KW-1185">Reference proteome</keyword>
<dbReference type="STRING" id="5722.A2DXU3"/>
<dbReference type="SUPFAM" id="SSF52058">
    <property type="entry name" value="L domain-like"/>
    <property type="match status" value="3"/>
</dbReference>
<dbReference type="RefSeq" id="XP_001327026.1">
    <property type="nucleotide sequence ID" value="XM_001326991.1"/>
</dbReference>
<reference evidence="1" key="1">
    <citation type="submission" date="2006-10" db="EMBL/GenBank/DDBJ databases">
        <authorList>
            <person name="Amadeo P."/>
            <person name="Zhao Q."/>
            <person name="Wortman J."/>
            <person name="Fraser-Liggett C."/>
            <person name="Carlton J."/>
        </authorList>
    </citation>
    <scope>NUCLEOTIDE SEQUENCE</scope>
    <source>
        <strain evidence="1">G3</strain>
    </source>
</reference>
<evidence type="ECO:0000313" key="1">
    <source>
        <dbReference type="EMBL" id="EAY14803.1"/>
    </source>
</evidence>
<organism evidence="1 2">
    <name type="scientific">Trichomonas vaginalis (strain ATCC PRA-98 / G3)</name>
    <dbReference type="NCBI Taxonomy" id="412133"/>
    <lineage>
        <taxon>Eukaryota</taxon>
        <taxon>Metamonada</taxon>
        <taxon>Parabasalia</taxon>
        <taxon>Trichomonadida</taxon>
        <taxon>Trichomonadidae</taxon>
        <taxon>Trichomonas</taxon>
    </lineage>
</organism>
<dbReference type="InterPro" id="IPR053139">
    <property type="entry name" value="Surface_bspA-like"/>
</dbReference>
<dbReference type="KEGG" id="tva:4772800"/>
<protein>
    <submittedName>
        <fullName evidence="1">Surface antigen BspA-like</fullName>
    </submittedName>
</protein>
<dbReference type="VEuPathDB" id="TrichDB:TVAGG3_0683870"/>
<dbReference type="Pfam" id="PF13306">
    <property type="entry name" value="LRR_5"/>
    <property type="match status" value="4"/>
</dbReference>
<name>A2DXU3_TRIV3</name>
<sequence length="727" mass="82242">MIILLALFKDIDQGCYINDGKTLNKVNDTSPHLRISARCEEIKESCFYKLNSLISFSFEDHPNLTTIGSSSFQSCIHLSIANLSSCIKLITVSSYAFSSCDEISMILLPTGLQEIQISAFQYDKLLTSVIIPASVEIIGSTAFSDCVNLKNVTFEEGSNLLTLEWAVFSGCSISSFQIPEKVTNVDGYAFTDGKLTNLTLHPKNEYLFVENNTVFSADKCILFFISNKTFETYEIPSFVSTLGQGCFYKSKITAIAIPENVKRIEQICFCDCKNLINVTFLGPLENIGSNIFALSNNIELIVFPNTTMKVEGYEFISNRSPKIRMKFTCKIRFNYNSIYRITNVSISYLDKLDLVIDKNTLIMDSYQTKIYEFWGFNVLKITIPKTVSRIRESAFENSTIRQIDFEKDSQLVEIENYVFRNCSMLGSINFSSLYLRSLGFSALKDCILLSSVSFASSDVEVMNNAFENCINLESVNFMNNILDNCFSGCTNLSQINIKEGSEIIGVGSFENCNSLEKLNIPSSVKIISDYAFINCNNLKTIFFISNNLLENFSINSFSGCISLTNITDFSSDNYECNFNTIYYKNNSKLDLVYHARNSLDKVLIVSCNTICRFSFNHSNNIKNISISPNSVSHIEEFSFNNCPQLRYINFPLSIQTVAAYAFNECRSIRCPINIENTSVDYLKMISESGISSKLVFSCQFLYDSNRQKVKFQLFNSSANLFWRHLSN</sequence>
<dbReference type="EMBL" id="DS113265">
    <property type="protein sequence ID" value="EAY14803.1"/>
    <property type="molecule type" value="Genomic_DNA"/>
</dbReference>
<dbReference type="Gene3D" id="3.80.10.10">
    <property type="entry name" value="Ribonuclease Inhibitor"/>
    <property type="match status" value="4"/>
</dbReference>
<dbReference type="PANTHER" id="PTHR45661:SF3">
    <property type="entry name" value="IG-LIKE DOMAIN-CONTAINING PROTEIN"/>
    <property type="match status" value="1"/>
</dbReference>
<accession>A2DXU3</accession>
<dbReference type="OrthoDB" id="1055097at2759"/>
<dbReference type="InterPro" id="IPR032675">
    <property type="entry name" value="LRR_dom_sf"/>
</dbReference>
<dbReference type="VEuPathDB" id="TrichDB:TVAG_219860"/>
<reference evidence="1" key="2">
    <citation type="journal article" date="2007" name="Science">
        <title>Draft genome sequence of the sexually transmitted pathogen Trichomonas vaginalis.</title>
        <authorList>
            <person name="Carlton J.M."/>
            <person name="Hirt R.P."/>
            <person name="Silva J.C."/>
            <person name="Delcher A.L."/>
            <person name="Schatz M."/>
            <person name="Zhao Q."/>
            <person name="Wortman J.R."/>
            <person name="Bidwell S.L."/>
            <person name="Alsmark U.C.M."/>
            <person name="Besteiro S."/>
            <person name="Sicheritz-Ponten T."/>
            <person name="Noel C.J."/>
            <person name="Dacks J.B."/>
            <person name="Foster P.G."/>
            <person name="Simillion C."/>
            <person name="Van de Peer Y."/>
            <person name="Miranda-Saavedra D."/>
            <person name="Barton G.J."/>
            <person name="Westrop G.D."/>
            <person name="Mueller S."/>
            <person name="Dessi D."/>
            <person name="Fiori P.L."/>
            <person name="Ren Q."/>
            <person name="Paulsen I."/>
            <person name="Zhang H."/>
            <person name="Bastida-Corcuera F.D."/>
            <person name="Simoes-Barbosa A."/>
            <person name="Brown M.T."/>
            <person name="Hayes R.D."/>
            <person name="Mukherjee M."/>
            <person name="Okumura C.Y."/>
            <person name="Schneider R."/>
            <person name="Smith A.J."/>
            <person name="Vanacova S."/>
            <person name="Villalvazo M."/>
            <person name="Haas B.J."/>
            <person name="Pertea M."/>
            <person name="Feldblyum T.V."/>
            <person name="Utterback T.R."/>
            <person name="Shu C.L."/>
            <person name="Osoegawa K."/>
            <person name="de Jong P.J."/>
            <person name="Hrdy I."/>
            <person name="Horvathova L."/>
            <person name="Zubacova Z."/>
            <person name="Dolezal P."/>
            <person name="Malik S.B."/>
            <person name="Logsdon J.M. Jr."/>
            <person name="Henze K."/>
            <person name="Gupta A."/>
            <person name="Wang C.C."/>
            <person name="Dunne R.L."/>
            <person name="Upcroft J.A."/>
            <person name="Upcroft P."/>
            <person name="White O."/>
            <person name="Salzberg S.L."/>
            <person name="Tang P."/>
            <person name="Chiu C.-H."/>
            <person name="Lee Y.-S."/>
            <person name="Embley T.M."/>
            <person name="Coombs G.H."/>
            <person name="Mottram J.C."/>
            <person name="Tachezy J."/>
            <person name="Fraser-Liggett C.M."/>
            <person name="Johnson P.J."/>
        </authorList>
    </citation>
    <scope>NUCLEOTIDE SEQUENCE [LARGE SCALE GENOMIC DNA]</scope>
    <source>
        <strain evidence="1">G3</strain>
    </source>
</reference>
<dbReference type="Proteomes" id="UP000001542">
    <property type="component" value="Unassembled WGS sequence"/>
</dbReference>
<gene>
    <name evidence="1" type="ORF">TVAG_219860</name>
</gene>
<dbReference type="SMR" id="A2DXU3"/>